<comment type="caution">
    <text evidence="1">The sequence shown here is derived from an EMBL/GenBank/DDBJ whole genome shotgun (WGS) entry which is preliminary data.</text>
</comment>
<dbReference type="EMBL" id="VSSQ01038786">
    <property type="protein sequence ID" value="MPM91772.1"/>
    <property type="molecule type" value="Genomic_DNA"/>
</dbReference>
<evidence type="ECO:0000313" key="1">
    <source>
        <dbReference type="EMBL" id="MPM91772.1"/>
    </source>
</evidence>
<accession>A0A645DTK5</accession>
<name>A0A645DTK5_9ZZZZ</name>
<protein>
    <submittedName>
        <fullName evidence="1">Uncharacterized protein</fullName>
    </submittedName>
</protein>
<dbReference type="AlphaFoldDB" id="A0A645DTK5"/>
<reference evidence="1" key="1">
    <citation type="submission" date="2019-08" db="EMBL/GenBank/DDBJ databases">
        <authorList>
            <person name="Kucharzyk K."/>
            <person name="Murdoch R.W."/>
            <person name="Higgins S."/>
            <person name="Loffler F."/>
        </authorList>
    </citation>
    <scope>NUCLEOTIDE SEQUENCE</scope>
</reference>
<gene>
    <name evidence="1" type="ORF">SDC9_138906</name>
</gene>
<proteinExistence type="predicted"/>
<organism evidence="1">
    <name type="scientific">bioreactor metagenome</name>
    <dbReference type="NCBI Taxonomy" id="1076179"/>
    <lineage>
        <taxon>unclassified sequences</taxon>
        <taxon>metagenomes</taxon>
        <taxon>ecological metagenomes</taxon>
    </lineage>
</organism>
<sequence>MQVSRNVASNKVGGIHQISGADAVIAKTKVRAGKSARFFGVVRKIGLYIFIGIIPYNLDGVFVGSNCSVGSQTVKLGFVCSFIHRNFLNLRQRFESHIIHNSDSEIVFRHLHRQVIVNRYDLPRSSIF</sequence>